<accession>A0ACB9Z109</accession>
<dbReference type="Proteomes" id="UP001497700">
    <property type="component" value="Unassembled WGS sequence"/>
</dbReference>
<dbReference type="EMBL" id="MU393472">
    <property type="protein sequence ID" value="KAI4865431.1"/>
    <property type="molecule type" value="Genomic_DNA"/>
</dbReference>
<organism evidence="1 2">
    <name type="scientific">Hypoxylon rubiginosum</name>
    <dbReference type="NCBI Taxonomy" id="110542"/>
    <lineage>
        <taxon>Eukaryota</taxon>
        <taxon>Fungi</taxon>
        <taxon>Dikarya</taxon>
        <taxon>Ascomycota</taxon>
        <taxon>Pezizomycotina</taxon>
        <taxon>Sordariomycetes</taxon>
        <taxon>Xylariomycetidae</taxon>
        <taxon>Xylariales</taxon>
        <taxon>Hypoxylaceae</taxon>
        <taxon>Hypoxylon</taxon>
    </lineage>
</organism>
<comment type="caution">
    <text evidence="1">The sequence shown here is derived from an EMBL/GenBank/DDBJ whole genome shotgun (WGS) entry which is preliminary data.</text>
</comment>
<keyword evidence="2" id="KW-1185">Reference proteome</keyword>
<name>A0ACB9Z109_9PEZI</name>
<evidence type="ECO:0000313" key="1">
    <source>
        <dbReference type="EMBL" id="KAI4865431.1"/>
    </source>
</evidence>
<protein>
    <submittedName>
        <fullName evidence="1">Cytochrome P450</fullName>
    </submittedName>
</protein>
<reference evidence="1 2" key="1">
    <citation type="journal article" date="2022" name="New Phytol.">
        <title>Ecological generalism drives hyperdiversity of secondary metabolite gene clusters in xylarialean endophytes.</title>
        <authorList>
            <person name="Franco M.E.E."/>
            <person name="Wisecaver J.H."/>
            <person name="Arnold A.E."/>
            <person name="Ju Y.M."/>
            <person name="Slot J.C."/>
            <person name="Ahrendt S."/>
            <person name="Moore L.P."/>
            <person name="Eastman K.E."/>
            <person name="Scott K."/>
            <person name="Konkel Z."/>
            <person name="Mondo S.J."/>
            <person name="Kuo A."/>
            <person name="Hayes R.D."/>
            <person name="Haridas S."/>
            <person name="Andreopoulos B."/>
            <person name="Riley R."/>
            <person name="LaButti K."/>
            <person name="Pangilinan J."/>
            <person name="Lipzen A."/>
            <person name="Amirebrahimi M."/>
            <person name="Yan J."/>
            <person name="Adam C."/>
            <person name="Keymanesh K."/>
            <person name="Ng V."/>
            <person name="Louie K."/>
            <person name="Northen T."/>
            <person name="Drula E."/>
            <person name="Henrissat B."/>
            <person name="Hsieh H.M."/>
            <person name="Youens-Clark K."/>
            <person name="Lutzoni F."/>
            <person name="Miadlikowska J."/>
            <person name="Eastwood D.C."/>
            <person name="Hamelin R.C."/>
            <person name="Grigoriev I.V."/>
            <person name="U'Ren J.M."/>
        </authorList>
    </citation>
    <scope>NUCLEOTIDE SEQUENCE [LARGE SCALE GENOMIC DNA]</scope>
    <source>
        <strain evidence="1 2">CBS 119005</strain>
    </source>
</reference>
<sequence length="498" mass="57361">MGRLTPLHRVIASLGYVQIIGIPLGAFLFSLLLFKRRNPKVHGAPDFGNRWWWEPGLLTQSRFTFGARVLPNKYLSELRLVPPTQLSAVRAQVDNLGHKWTHTNIMTESNLHFRVIQNKLIAELPKYLDIAKDELEYAWKIEIPHSQEWQEVNVQQMIRMLVARLSAKVFMGYPACRNVEWLNLSIDFSIDMFTAAFTLRMFPPWTHPVVAHFIPARYRIKRNLKTAERIIRPLMDMHRVAAQKRAAGERVDEEDTLLNWMMDHGDEKENEPENMSTRQAILTLASIHTTSMAVANILFDLCARPEWFHVLRDEISQITNELGPIGSGPNSEAKDWLPRLEKLDSFFIESQRFNPPILLGPQRVALKSLTLKDGTYIPAGSRISWASHHHLNDPAVTPRPELFDPLRSYHRRHSSPEQMNKHLAGQTNMDNLSFGYGKLSCPGRAFSVGEIKLILARLINQFEFKFPEGKSRPLNMYADENVFPDPEGRIIMRLRQRG</sequence>
<gene>
    <name evidence="1" type="ORF">F4820DRAFT_458223</name>
</gene>
<proteinExistence type="predicted"/>
<evidence type="ECO:0000313" key="2">
    <source>
        <dbReference type="Proteomes" id="UP001497700"/>
    </source>
</evidence>